<organism evidence="2 3">
    <name type="scientific">Leptomonas seymouri</name>
    <dbReference type="NCBI Taxonomy" id="5684"/>
    <lineage>
        <taxon>Eukaryota</taxon>
        <taxon>Discoba</taxon>
        <taxon>Euglenozoa</taxon>
        <taxon>Kinetoplastea</taxon>
        <taxon>Metakinetoplastina</taxon>
        <taxon>Trypanosomatida</taxon>
        <taxon>Trypanosomatidae</taxon>
        <taxon>Leishmaniinae</taxon>
        <taxon>Leptomonas</taxon>
    </lineage>
</organism>
<proteinExistence type="predicted"/>
<dbReference type="AlphaFoldDB" id="A0A0N1HY72"/>
<gene>
    <name evidence="2" type="ORF">ABL78_8485</name>
</gene>
<dbReference type="Proteomes" id="UP000038009">
    <property type="component" value="Unassembled WGS sequence"/>
</dbReference>
<keyword evidence="1" id="KW-0812">Transmembrane</keyword>
<feature type="transmembrane region" description="Helical" evidence="1">
    <location>
        <begin position="29"/>
        <end position="47"/>
    </location>
</feature>
<accession>A0A0N1HY72</accession>
<sequence>MTVFYLERWWKRADHRGIRGARGARFASLRFHGVFLLSVFVLIEYVLRSTDNCTALRMPDPPVRAPPPLTKSLSYAVSSEMPHLKALEVERDVPAHVPQRETLNFKGLREEGRMI</sequence>
<comment type="caution">
    <text evidence="2">The sequence shown here is derived from an EMBL/GenBank/DDBJ whole genome shotgun (WGS) entry which is preliminary data.</text>
</comment>
<evidence type="ECO:0000313" key="2">
    <source>
        <dbReference type="EMBL" id="KPI82505.1"/>
    </source>
</evidence>
<dbReference type="OMA" id="RFHGAFI"/>
<dbReference type="OrthoDB" id="272107at2759"/>
<reference evidence="2 3" key="1">
    <citation type="journal article" date="2015" name="PLoS Pathog.">
        <title>Leptomonas seymouri: Adaptations to the Dixenous Life Cycle Analyzed by Genome Sequencing, Transcriptome Profiling and Co-infection with Leishmania donovani.</title>
        <authorList>
            <person name="Kraeva N."/>
            <person name="Butenko A."/>
            <person name="Hlavacova J."/>
            <person name="Kostygov A."/>
            <person name="Myskova J."/>
            <person name="Grybchuk D."/>
            <person name="Lestinova T."/>
            <person name="Votypka J."/>
            <person name="Volf P."/>
            <person name="Opperdoes F."/>
            <person name="Flegontov P."/>
            <person name="Lukes J."/>
            <person name="Yurchenko V."/>
        </authorList>
    </citation>
    <scope>NUCLEOTIDE SEQUENCE [LARGE SCALE GENOMIC DNA]</scope>
    <source>
        <strain evidence="2 3">ATCC 30220</strain>
    </source>
</reference>
<dbReference type="EMBL" id="LJSK01000855">
    <property type="protein sequence ID" value="KPI82505.1"/>
    <property type="molecule type" value="Genomic_DNA"/>
</dbReference>
<evidence type="ECO:0000256" key="1">
    <source>
        <dbReference type="SAM" id="Phobius"/>
    </source>
</evidence>
<dbReference type="VEuPathDB" id="TriTrypDB:Lsey_0857_0010"/>
<protein>
    <submittedName>
        <fullName evidence="2">Putative developmentally regulated protein</fullName>
    </submittedName>
</protein>
<name>A0A0N1HY72_LEPSE</name>
<evidence type="ECO:0000313" key="3">
    <source>
        <dbReference type="Proteomes" id="UP000038009"/>
    </source>
</evidence>
<keyword evidence="1" id="KW-1133">Transmembrane helix</keyword>
<keyword evidence="3" id="KW-1185">Reference proteome</keyword>
<keyword evidence="1" id="KW-0472">Membrane</keyword>